<dbReference type="OrthoDB" id="2132119at2759"/>
<dbReference type="PANTHER" id="PTHR12587">
    <property type="entry name" value="LAR INTERACTING PROTEIN LIP -RELATED PROTEIN"/>
    <property type="match status" value="1"/>
</dbReference>
<sequence length="265" mass="30574">MENLAAPAKTKDSEEGSWAQTLAYGDMNHEWIGNEWLPSLGLPQYRSYFMECLVDARMLDHLTKKDLRVHLKMVDSFHRTSLQYGIMCLKKLNYDRKELERRREASQHEIKDVLVWSNDRVIRWIQTIGLRDYANNVLESGVHGSLIALDDNFDYSSLALLLQIPTQNTQARQILEREYNNLLALGTDRRLDESDDKNFRRGSSWRRQFPPREVHGISMMPGSSETLPAGFRLTTTSGQSRKMATDVASARLQRLDSSTVRTYSC</sequence>
<evidence type="ECO:0000256" key="1">
    <source>
        <dbReference type="ARBA" id="ARBA00022737"/>
    </source>
</evidence>
<protein>
    <submittedName>
        <fullName evidence="5">Liprin-alpha-2-like isoform X2</fullName>
    </submittedName>
</protein>
<gene>
    <name evidence="5" type="primary">LOC103048877</name>
</gene>
<dbReference type="Pfam" id="PF00536">
    <property type="entry name" value="SAM_1"/>
    <property type="match status" value="1"/>
</dbReference>
<organism evidence="4 5">
    <name type="scientific">Python bivittatus</name>
    <name type="common">Burmese python</name>
    <name type="synonym">Python molurus bivittatus</name>
    <dbReference type="NCBI Taxonomy" id="176946"/>
    <lineage>
        <taxon>Eukaryota</taxon>
        <taxon>Metazoa</taxon>
        <taxon>Chordata</taxon>
        <taxon>Craniata</taxon>
        <taxon>Vertebrata</taxon>
        <taxon>Euteleostomi</taxon>
        <taxon>Lepidosauria</taxon>
        <taxon>Squamata</taxon>
        <taxon>Bifurcata</taxon>
        <taxon>Unidentata</taxon>
        <taxon>Episquamata</taxon>
        <taxon>Toxicofera</taxon>
        <taxon>Serpentes</taxon>
        <taxon>Henophidia</taxon>
        <taxon>Pythonidae</taxon>
        <taxon>Python</taxon>
    </lineage>
</organism>
<evidence type="ECO:0000313" key="5">
    <source>
        <dbReference type="RefSeq" id="XP_007440497.1"/>
    </source>
</evidence>
<keyword evidence="2" id="KW-0175">Coiled coil</keyword>
<name>A0A9F2WIL7_PYTBI</name>
<dbReference type="Gene3D" id="1.10.150.50">
    <property type="entry name" value="Transcription Factor, Ets-1"/>
    <property type="match status" value="2"/>
</dbReference>
<feature type="domain" description="SAM" evidence="3">
    <location>
        <begin position="116"/>
        <end position="185"/>
    </location>
</feature>
<proteinExistence type="predicted"/>
<dbReference type="SUPFAM" id="SSF47769">
    <property type="entry name" value="SAM/Pointed domain"/>
    <property type="match status" value="2"/>
</dbReference>
<dbReference type="SMART" id="SM00454">
    <property type="entry name" value="SAM"/>
    <property type="match status" value="2"/>
</dbReference>
<evidence type="ECO:0000259" key="3">
    <source>
        <dbReference type="PROSITE" id="PS50105"/>
    </source>
</evidence>
<dbReference type="InterPro" id="IPR037622">
    <property type="entry name" value="LIP-1_SAM_3"/>
</dbReference>
<dbReference type="CDD" id="cd09565">
    <property type="entry name" value="SAM_liprin-alpha1_2_3_4_repeat2"/>
    <property type="match status" value="1"/>
</dbReference>
<dbReference type="GO" id="GO:0048786">
    <property type="term" value="C:presynaptic active zone"/>
    <property type="evidence" value="ECO:0007669"/>
    <property type="project" value="TreeGrafter"/>
</dbReference>
<evidence type="ECO:0000256" key="2">
    <source>
        <dbReference type="ARBA" id="ARBA00023054"/>
    </source>
</evidence>
<dbReference type="FunFam" id="1.10.150.50:FF:000002">
    <property type="entry name" value="PTPRF interacting protein alpha 1"/>
    <property type="match status" value="1"/>
</dbReference>
<dbReference type="CDD" id="cd09568">
    <property type="entry name" value="SAM_liprin-alpha1_2_3_4_repeat3"/>
    <property type="match status" value="1"/>
</dbReference>
<dbReference type="RefSeq" id="XP_007440497.1">
    <property type="nucleotide sequence ID" value="XM_007440435.2"/>
</dbReference>
<dbReference type="KEGG" id="pbi:103048877"/>
<keyword evidence="1" id="KW-0677">Repeat</keyword>
<feature type="domain" description="SAM" evidence="3">
    <location>
        <begin position="35"/>
        <end position="92"/>
    </location>
</feature>
<keyword evidence="4" id="KW-1185">Reference proteome</keyword>
<dbReference type="InterPro" id="IPR037621">
    <property type="entry name" value="LIP-1_SAM_2"/>
</dbReference>
<dbReference type="FunFam" id="1.10.150.50:FF:000004">
    <property type="entry name" value="PTPRF interacting protein alpha 1"/>
    <property type="match status" value="1"/>
</dbReference>
<dbReference type="Proteomes" id="UP000695026">
    <property type="component" value="Unplaced"/>
</dbReference>
<dbReference type="Pfam" id="PF07647">
    <property type="entry name" value="SAM_2"/>
    <property type="match status" value="1"/>
</dbReference>
<evidence type="ECO:0000313" key="4">
    <source>
        <dbReference type="Proteomes" id="UP000695026"/>
    </source>
</evidence>
<dbReference type="PROSITE" id="PS50105">
    <property type="entry name" value="SAM_DOMAIN"/>
    <property type="match status" value="2"/>
</dbReference>
<dbReference type="InterPro" id="IPR013761">
    <property type="entry name" value="SAM/pointed_sf"/>
</dbReference>
<dbReference type="PANTHER" id="PTHR12587:SF6">
    <property type="entry name" value="LIPRIN-ALPHA-2"/>
    <property type="match status" value="1"/>
</dbReference>
<dbReference type="InterPro" id="IPR001660">
    <property type="entry name" value="SAM"/>
</dbReference>
<dbReference type="AlphaFoldDB" id="A0A9F2WIL7"/>
<accession>A0A9F2WIL7</accession>
<dbReference type="GO" id="GO:0050808">
    <property type="term" value="P:synapse organization"/>
    <property type="evidence" value="ECO:0007669"/>
    <property type="project" value="TreeGrafter"/>
</dbReference>
<dbReference type="GeneID" id="103048877"/>
<reference evidence="5" key="1">
    <citation type="submission" date="2025-08" db="UniProtKB">
        <authorList>
            <consortium name="RefSeq"/>
        </authorList>
    </citation>
    <scope>IDENTIFICATION</scope>
    <source>
        <tissue evidence="5">Liver</tissue>
    </source>
</reference>
<dbReference type="InterPro" id="IPR029515">
    <property type="entry name" value="Liprin"/>
</dbReference>